<feature type="region of interest" description="Disordered" evidence="1">
    <location>
        <begin position="1"/>
        <end position="38"/>
    </location>
</feature>
<dbReference type="AlphaFoldDB" id="A0A4C1TXW5"/>
<name>A0A4C1TXW5_EUMVA</name>
<evidence type="ECO:0000313" key="3">
    <source>
        <dbReference type="Proteomes" id="UP000299102"/>
    </source>
</evidence>
<keyword evidence="3" id="KW-1185">Reference proteome</keyword>
<dbReference type="Proteomes" id="UP000299102">
    <property type="component" value="Unassembled WGS sequence"/>
</dbReference>
<reference evidence="2 3" key="1">
    <citation type="journal article" date="2019" name="Commun. Biol.">
        <title>The bagworm genome reveals a unique fibroin gene that provides high tensile strength.</title>
        <authorList>
            <person name="Kono N."/>
            <person name="Nakamura H."/>
            <person name="Ohtoshi R."/>
            <person name="Tomita M."/>
            <person name="Numata K."/>
            <person name="Arakawa K."/>
        </authorList>
    </citation>
    <scope>NUCLEOTIDE SEQUENCE [LARGE SCALE GENOMIC DNA]</scope>
</reference>
<gene>
    <name evidence="2" type="ORF">EVAR_20433_1</name>
</gene>
<sequence>MRMRRVALSLSPGDGRRTERSPGHLLNKDKNDNTHPEIPDFIRRQRRSCGYRHYYSTAHILYHVRACAPRERRSGAL</sequence>
<proteinExistence type="predicted"/>
<organism evidence="2 3">
    <name type="scientific">Eumeta variegata</name>
    <name type="common">Bagworm moth</name>
    <name type="synonym">Eumeta japonica</name>
    <dbReference type="NCBI Taxonomy" id="151549"/>
    <lineage>
        <taxon>Eukaryota</taxon>
        <taxon>Metazoa</taxon>
        <taxon>Ecdysozoa</taxon>
        <taxon>Arthropoda</taxon>
        <taxon>Hexapoda</taxon>
        <taxon>Insecta</taxon>
        <taxon>Pterygota</taxon>
        <taxon>Neoptera</taxon>
        <taxon>Endopterygota</taxon>
        <taxon>Lepidoptera</taxon>
        <taxon>Glossata</taxon>
        <taxon>Ditrysia</taxon>
        <taxon>Tineoidea</taxon>
        <taxon>Psychidae</taxon>
        <taxon>Oiketicinae</taxon>
        <taxon>Eumeta</taxon>
    </lineage>
</organism>
<feature type="compositionally biased region" description="Basic and acidic residues" evidence="1">
    <location>
        <begin position="14"/>
        <end position="38"/>
    </location>
</feature>
<evidence type="ECO:0000256" key="1">
    <source>
        <dbReference type="SAM" id="MobiDB-lite"/>
    </source>
</evidence>
<dbReference type="EMBL" id="BGZK01000102">
    <property type="protein sequence ID" value="GBP18901.1"/>
    <property type="molecule type" value="Genomic_DNA"/>
</dbReference>
<protein>
    <submittedName>
        <fullName evidence="2">Uncharacterized protein</fullName>
    </submittedName>
</protein>
<comment type="caution">
    <text evidence="2">The sequence shown here is derived from an EMBL/GenBank/DDBJ whole genome shotgun (WGS) entry which is preliminary data.</text>
</comment>
<accession>A0A4C1TXW5</accession>
<evidence type="ECO:0000313" key="2">
    <source>
        <dbReference type="EMBL" id="GBP18901.1"/>
    </source>
</evidence>